<organism evidence="2 3">
    <name type="scientific">Caballeronia grimmiae</name>
    <dbReference type="NCBI Taxonomy" id="1071679"/>
    <lineage>
        <taxon>Bacteria</taxon>
        <taxon>Pseudomonadati</taxon>
        <taxon>Pseudomonadota</taxon>
        <taxon>Betaproteobacteria</taxon>
        <taxon>Burkholderiales</taxon>
        <taxon>Burkholderiaceae</taxon>
        <taxon>Caballeronia</taxon>
    </lineage>
</organism>
<keyword evidence="1" id="KW-0732">Signal</keyword>
<dbReference type="EMBL" id="BMEG01000001">
    <property type="protein sequence ID" value="GGD53916.1"/>
    <property type="molecule type" value="Genomic_DNA"/>
</dbReference>
<gene>
    <name evidence="2" type="ORF">GCM10010985_04560</name>
</gene>
<evidence type="ECO:0000256" key="1">
    <source>
        <dbReference type="SAM" id="SignalP"/>
    </source>
</evidence>
<reference evidence="3" key="1">
    <citation type="journal article" date="2019" name="Int. J. Syst. Evol. Microbiol.">
        <title>The Global Catalogue of Microorganisms (GCM) 10K type strain sequencing project: providing services to taxonomists for standard genome sequencing and annotation.</title>
        <authorList>
            <consortium name="The Broad Institute Genomics Platform"/>
            <consortium name="The Broad Institute Genome Sequencing Center for Infectious Disease"/>
            <person name="Wu L."/>
            <person name="Ma J."/>
        </authorList>
    </citation>
    <scope>NUCLEOTIDE SEQUENCE [LARGE SCALE GENOMIC DNA]</scope>
    <source>
        <strain evidence="3">CGMCC 1.11013</strain>
    </source>
</reference>
<name>A0ABQ1R0P6_9BURK</name>
<feature type="chain" id="PRO_5047442424" evidence="1">
    <location>
        <begin position="25"/>
        <end position="109"/>
    </location>
</feature>
<evidence type="ECO:0000313" key="2">
    <source>
        <dbReference type="EMBL" id="GGD53916.1"/>
    </source>
</evidence>
<feature type="signal peptide" evidence="1">
    <location>
        <begin position="1"/>
        <end position="24"/>
    </location>
</feature>
<comment type="caution">
    <text evidence="2">The sequence shown here is derived from an EMBL/GenBank/DDBJ whole genome shotgun (WGS) entry which is preliminary data.</text>
</comment>
<dbReference type="Proteomes" id="UP000597138">
    <property type="component" value="Unassembled WGS sequence"/>
</dbReference>
<accession>A0ABQ1R0P6</accession>
<sequence>MPVRNAFRLVLIPIAMIMTAPAFAKYTEEWVGGKDDAEAHAKTRQRTCGPASYERCPTAARQAEGVQLTVRIRSDCSLRGRPHRSVRAVAKQVDGALIRLRPQTANFPR</sequence>
<protein>
    <submittedName>
        <fullName evidence="2">Uncharacterized protein</fullName>
    </submittedName>
</protein>
<proteinExistence type="predicted"/>
<evidence type="ECO:0000313" key="3">
    <source>
        <dbReference type="Proteomes" id="UP000597138"/>
    </source>
</evidence>
<keyword evidence="3" id="KW-1185">Reference proteome</keyword>